<accession>A0ABT2A318</accession>
<dbReference type="Proteomes" id="UP001205560">
    <property type="component" value="Unassembled WGS sequence"/>
</dbReference>
<organism evidence="1 2">
    <name type="scientific">Massilia norwichensis</name>
    <dbReference type="NCBI Taxonomy" id="1442366"/>
    <lineage>
        <taxon>Bacteria</taxon>
        <taxon>Pseudomonadati</taxon>
        <taxon>Pseudomonadota</taxon>
        <taxon>Betaproteobacteria</taxon>
        <taxon>Burkholderiales</taxon>
        <taxon>Oxalobacteraceae</taxon>
        <taxon>Telluria group</taxon>
        <taxon>Massilia</taxon>
    </lineage>
</organism>
<dbReference type="EMBL" id="JANUGX010000004">
    <property type="protein sequence ID" value="MCS0588593.1"/>
    <property type="molecule type" value="Genomic_DNA"/>
</dbReference>
<dbReference type="RefSeq" id="WP_258844350.1">
    <property type="nucleotide sequence ID" value="NZ_JANUGX010000004.1"/>
</dbReference>
<gene>
    <name evidence="1" type="ORF">NX782_05195</name>
</gene>
<reference evidence="1 2" key="1">
    <citation type="submission" date="2022-08" db="EMBL/GenBank/DDBJ databases">
        <title>Reclassification of Massilia species as members of the genera Telluria, Duganella, Pseudoduganella, Mokoshia gen. nov. and Zemynaea gen. nov. using orthogonal and non-orthogonal genome-based approaches.</title>
        <authorList>
            <person name="Bowman J.P."/>
        </authorList>
    </citation>
    <scope>NUCLEOTIDE SEQUENCE [LARGE SCALE GENOMIC DNA]</scope>
    <source>
        <strain evidence="1 2">LMG 28164</strain>
    </source>
</reference>
<protein>
    <submittedName>
        <fullName evidence="1">Uncharacterized protein</fullName>
    </submittedName>
</protein>
<name>A0ABT2A318_9BURK</name>
<sequence length="120" mass="13098">MDDDFLDDTPASGTPSTRHALLVAALLHLMSQYTMRSAVSEGEGPCLKLAAVIERHLDALARLPDAEPVLRATCEQLRAKWVELVDSRLPAPVKRPLLARILRPGSFKGPVLAQSSYLGR</sequence>
<keyword evidence="2" id="KW-1185">Reference proteome</keyword>
<evidence type="ECO:0000313" key="2">
    <source>
        <dbReference type="Proteomes" id="UP001205560"/>
    </source>
</evidence>
<evidence type="ECO:0000313" key="1">
    <source>
        <dbReference type="EMBL" id="MCS0588593.1"/>
    </source>
</evidence>
<comment type="caution">
    <text evidence="1">The sequence shown here is derived from an EMBL/GenBank/DDBJ whole genome shotgun (WGS) entry which is preliminary data.</text>
</comment>
<proteinExistence type="predicted"/>